<keyword evidence="1" id="KW-0175">Coiled coil</keyword>
<accession>A0A2N9EBF2</accession>
<protein>
    <recommendedName>
        <fullName evidence="3">Aminotransferase-like plant mobile domain-containing protein</fullName>
    </recommendedName>
</protein>
<feature type="region of interest" description="Disordered" evidence="2">
    <location>
        <begin position="633"/>
        <end position="666"/>
    </location>
</feature>
<dbReference type="PANTHER" id="PTHR46033:SF65">
    <property type="entry name" value="AMINOTRANSFERASE-LIKE PLANT MOBILE DOMAIN-CONTAINING PROTEIN"/>
    <property type="match status" value="1"/>
</dbReference>
<feature type="region of interest" description="Disordered" evidence="2">
    <location>
        <begin position="710"/>
        <end position="780"/>
    </location>
</feature>
<gene>
    <name evidence="4" type="ORF">FSB_LOCUS4188</name>
</gene>
<dbReference type="InterPro" id="IPR044824">
    <property type="entry name" value="MAIN-like"/>
</dbReference>
<evidence type="ECO:0000256" key="2">
    <source>
        <dbReference type="SAM" id="MobiDB-lite"/>
    </source>
</evidence>
<dbReference type="Pfam" id="PF10536">
    <property type="entry name" value="PMD"/>
    <property type="match status" value="1"/>
</dbReference>
<evidence type="ECO:0000259" key="3">
    <source>
        <dbReference type="Pfam" id="PF10536"/>
    </source>
</evidence>
<feature type="compositionally biased region" description="Basic and acidic residues" evidence="2">
    <location>
        <begin position="711"/>
        <end position="780"/>
    </location>
</feature>
<name>A0A2N9EBF2_FAGSY</name>
<reference evidence="4" key="1">
    <citation type="submission" date="2018-02" db="EMBL/GenBank/DDBJ databases">
        <authorList>
            <person name="Cohen D.B."/>
            <person name="Kent A.D."/>
        </authorList>
    </citation>
    <scope>NUCLEOTIDE SEQUENCE</scope>
</reference>
<sequence>MPLACDSVKILYQSCDLNASGRVLPSGGYALPASQRLTDNLIPRGDALTSSPSASTSPRCGLGPSFSSYPEDLSPIFPYHSHFTSIYQNKRMNWGEWDTFTTSVTWYKPASSWFAWVARLALSKLDKWKKLGINEAIRASKYEMPINPSLLTSLLCFWSLTTNTFSFLEGFMTPIVADIFALLGLRPMDALAHLLMAVGTGPDDEVLHGVPLSYNEFIKHVKGAGASNVSYKEECCFYLLWICKFLACTSSKRVINYYLPIARYLANGVPVDMGSFLLGELYRAMFLLNTEPKQSHGGPVWLIQMWAYSYFPSIAPELHPTIVPWSYGEACMHDRFPKNKGVPSFPTCFKLFSNSSRRRLPEEFMPFEAKKYGSEDFQQFSSQGFFRGDLARGACLQSRDLVVIRSTNTGVEAYCPSLVARQFRLVQLLPVPPIWTKNTDWMARTIISKDEAKQISVSVRKQLTSFVFTPFFTRSVSSHLFHSWWETYMAHFNNEADLIKALKGCCPRFLMFQLLDAGIEHIASYVAPQPLQQISPSGKKIIGDFSSQKLATAEVSSDPLVNLVDIVTDRVIAHHAGLAEVAFDLRNQLMRCCQANLLQDEAFEKAKESVWHQPPLLMLPAPSELGVRTSTKCKSPEVEEEVNPTVSPKDAKPSSRKLIKTATKKPTAKKAKVSDVVSDPSILEVEPLDEDPDDATTLSNLMRKLAAAFKAKSEAEDAERKRLEAEEEKKRQADKAKEERVAKIAKRLEMKKKAQAEQKRQQELEKKRKEEEKKKQEEEQKKIEVEAAKKKRAEQVRTSIEVSTPSIEAAAPLASRMQEGPRDIDKLLEDVSLTLQQCQTPTKTSSSSVSLEPSRDQLQAAISQLKELLQKPVGLVLLDATLVDQFRQVAQILTAHSYVLNESGRALLGLFVQNLDNTISNLQAAQEKRNRATSQEADHKQKVSKLQAHQLDLQTKASELKSIDQKVKSLEAKLQLWKSKRTQKCLELQTVHAESQGLVQGVELISRAEQDIQTLQSEIANLEMLPLMSWAGLSVAFKEL</sequence>
<feature type="coiled-coil region" evidence="1">
    <location>
        <begin position="915"/>
        <end position="980"/>
    </location>
</feature>
<dbReference type="GO" id="GO:0010073">
    <property type="term" value="P:meristem maintenance"/>
    <property type="evidence" value="ECO:0007669"/>
    <property type="project" value="InterPro"/>
</dbReference>
<organism evidence="4">
    <name type="scientific">Fagus sylvatica</name>
    <name type="common">Beechnut</name>
    <dbReference type="NCBI Taxonomy" id="28930"/>
    <lineage>
        <taxon>Eukaryota</taxon>
        <taxon>Viridiplantae</taxon>
        <taxon>Streptophyta</taxon>
        <taxon>Embryophyta</taxon>
        <taxon>Tracheophyta</taxon>
        <taxon>Spermatophyta</taxon>
        <taxon>Magnoliopsida</taxon>
        <taxon>eudicotyledons</taxon>
        <taxon>Gunneridae</taxon>
        <taxon>Pentapetalae</taxon>
        <taxon>rosids</taxon>
        <taxon>fabids</taxon>
        <taxon>Fagales</taxon>
        <taxon>Fagaceae</taxon>
        <taxon>Fagus</taxon>
    </lineage>
</organism>
<feature type="compositionally biased region" description="Basic residues" evidence="2">
    <location>
        <begin position="654"/>
        <end position="666"/>
    </location>
</feature>
<evidence type="ECO:0000313" key="4">
    <source>
        <dbReference type="EMBL" id="SPC76306.1"/>
    </source>
</evidence>
<proteinExistence type="predicted"/>
<dbReference type="EMBL" id="OIVN01000212">
    <property type="protein sequence ID" value="SPC76306.1"/>
    <property type="molecule type" value="Genomic_DNA"/>
</dbReference>
<dbReference type="InterPro" id="IPR019557">
    <property type="entry name" value="AminoTfrase-like_pln_mobile"/>
</dbReference>
<feature type="domain" description="Aminotransferase-like plant mobile" evidence="3">
    <location>
        <begin position="132"/>
        <end position="485"/>
    </location>
</feature>
<dbReference type="AlphaFoldDB" id="A0A2N9EBF2"/>
<dbReference type="PANTHER" id="PTHR46033">
    <property type="entry name" value="PROTEIN MAIN-LIKE 2"/>
    <property type="match status" value="1"/>
</dbReference>
<evidence type="ECO:0000256" key="1">
    <source>
        <dbReference type="SAM" id="Coils"/>
    </source>
</evidence>